<gene>
    <name evidence="4" type="ORF">BaRGS_00029712</name>
</gene>
<dbReference type="PROSITE" id="PS50835">
    <property type="entry name" value="IG_LIKE"/>
    <property type="match status" value="1"/>
</dbReference>
<dbReference type="EMBL" id="JACVVK020000312">
    <property type="protein sequence ID" value="KAK7479042.1"/>
    <property type="molecule type" value="Genomic_DNA"/>
</dbReference>
<keyword evidence="2" id="KW-0812">Transmembrane</keyword>
<proteinExistence type="predicted"/>
<name>A0ABD0JWL5_9CAEN</name>
<evidence type="ECO:0000256" key="2">
    <source>
        <dbReference type="SAM" id="Phobius"/>
    </source>
</evidence>
<evidence type="ECO:0000313" key="5">
    <source>
        <dbReference type="Proteomes" id="UP001519460"/>
    </source>
</evidence>
<evidence type="ECO:0000313" key="4">
    <source>
        <dbReference type="EMBL" id="KAK7479042.1"/>
    </source>
</evidence>
<reference evidence="4 5" key="1">
    <citation type="journal article" date="2023" name="Sci. Data">
        <title>Genome assembly of the Korean intertidal mud-creeper Batillaria attramentaria.</title>
        <authorList>
            <person name="Patra A.K."/>
            <person name="Ho P.T."/>
            <person name="Jun S."/>
            <person name="Lee S.J."/>
            <person name="Kim Y."/>
            <person name="Won Y.J."/>
        </authorList>
    </citation>
    <scope>NUCLEOTIDE SEQUENCE [LARGE SCALE GENOMIC DNA]</scope>
    <source>
        <strain evidence="4">Wonlab-2016</strain>
    </source>
</reference>
<dbReference type="InterPro" id="IPR036179">
    <property type="entry name" value="Ig-like_dom_sf"/>
</dbReference>
<feature type="region of interest" description="Disordered" evidence="1">
    <location>
        <begin position="230"/>
        <end position="269"/>
    </location>
</feature>
<dbReference type="Proteomes" id="UP001519460">
    <property type="component" value="Unassembled WGS sequence"/>
</dbReference>
<dbReference type="InterPro" id="IPR007110">
    <property type="entry name" value="Ig-like_dom"/>
</dbReference>
<keyword evidence="5" id="KW-1185">Reference proteome</keyword>
<feature type="transmembrane region" description="Helical" evidence="2">
    <location>
        <begin position="155"/>
        <end position="176"/>
    </location>
</feature>
<organism evidence="4 5">
    <name type="scientific">Batillaria attramentaria</name>
    <dbReference type="NCBI Taxonomy" id="370345"/>
    <lineage>
        <taxon>Eukaryota</taxon>
        <taxon>Metazoa</taxon>
        <taxon>Spiralia</taxon>
        <taxon>Lophotrochozoa</taxon>
        <taxon>Mollusca</taxon>
        <taxon>Gastropoda</taxon>
        <taxon>Caenogastropoda</taxon>
        <taxon>Sorbeoconcha</taxon>
        <taxon>Cerithioidea</taxon>
        <taxon>Batillariidae</taxon>
        <taxon>Batillaria</taxon>
    </lineage>
</organism>
<feature type="domain" description="Ig-like" evidence="3">
    <location>
        <begin position="2"/>
        <end position="86"/>
    </location>
</feature>
<sequence length="269" mass="29048">GPSADGVRLTGPASFVTDGTKPLTLACEAGDVNPPPTYTWRGVNCENGPTGSTCVLTPKHWQDGKDVECRFSCSNNTWPDQPDTIEGSTVTSSLVLVNASEGEVRCQCSAEWEPQPELYRHKQDSIITVMTPMGGEPQGPKHDQTENGDPFPATIGGAAAGVLVVIGFVVFVVIFVRKKTGGSIYERPLPRRQEDITVYQGIISPQLRQLPDVQTNRKSENYEVVDVTPMQVLAGNPRGVRPPSSSPPASPPEDSDGYLEPNPRPPPRF</sequence>
<feature type="non-terminal residue" evidence="4">
    <location>
        <position position="1"/>
    </location>
</feature>
<comment type="caution">
    <text evidence="4">The sequence shown here is derived from an EMBL/GenBank/DDBJ whole genome shotgun (WGS) entry which is preliminary data.</text>
</comment>
<dbReference type="AlphaFoldDB" id="A0ABD0JWL5"/>
<keyword evidence="2" id="KW-1133">Transmembrane helix</keyword>
<dbReference type="SUPFAM" id="SSF48726">
    <property type="entry name" value="Immunoglobulin"/>
    <property type="match status" value="1"/>
</dbReference>
<evidence type="ECO:0000259" key="3">
    <source>
        <dbReference type="PROSITE" id="PS50835"/>
    </source>
</evidence>
<protein>
    <recommendedName>
        <fullName evidence="3">Ig-like domain-containing protein</fullName>
    </recommendedName>
</protein>
<evidence type="ECO:0000256" key="1">
    <source>
        <dbReference type="SAM" id="MobiDB-lite"/>
    </source>
</evidence>
<keyword evidence="2" id="KW-0472">Membrane</keyword>
<feature type="region of interest" description="Disordered" evidence="1">
    <location>
        <begin position="130"/>
        <end position="152"/>
    </location>
</feature>
<accession>A0ABD0JWL5</accession>